<feature type="chain" id="PRO_5030553977" evidence="2">
    <location>
        <begin position="23"/>
        <end position="158"/>
    </location>
</feature>
<dbReference type="AlphaFoldDB" id="A0A7Z0I1W5"/>
<organism evidence="4 5">
    <name type="scientific">Rhabdonatronobacter sediminivivens</name>
    <dbReference type="NCBI Taxonomy" id="2743469"/>
    <lineage>
        <taxon>Bacteria</taxon>
        <taxon>Pseudomonadati</taxon>
        <taxon>Pseudomonadota</taxon>
        <taxon>Alphaproteobacteria</taxon>
        <taxon>Rhodobacterales</taxon>
        <taxon>Paracoccaceae</taxon>
        <taxon>Rhabdonatronobacter</taxon>
    </lineage>
</organism>
<sequence>MNKRILAAGFAASTMLAAPVIAQEVVIPEQSPDELLGGWVLGAAVESTDGERIGSIDDILLEPDTGDINAAIISVGGFLGFGSKDIAVEWSELEINWDAREVVLAMSRDQLEEYEEFVARDREFIPAPADEGVGGDAMGTGAAGGGAMDGGGDAIGGN</sequence>
<dbReference type="Proteomes" id="UP000529417">
    <property type="component" value="Unassembled WGS sequence"/>
</dbReference>
<dbReference type="Pfam" id="PF05239">
    <property type="entry name" value="PRC"/>
    <property type="match status" value="1"/>
</dbReference>
<feature type="compositionally biased region" description="Gly residues" evidence="1">
    <location>
        <begin position="132"/>
        <end position="158"/>
    </location>
</feature>
<keyword evidence="5" id="KW-1185">Reference proteome</keyword>
<keyword evidence="2" id="KW-0732">Signal</keyword>
<feature type="region of interest" description="Disordered" evidence="1">
    <location>
        <begin position="128"/>
        <end position="158"/>
    </location>
</feature>
<dbReference type="Gene3D" id="2.30.30.240">
    <property type="entry name" value="PRC-barrel domain"/>
    <property type="match status" value="1"/>
</dbReference>
<dbReference type="RefSeq" id="WP_179907102.1">
    <property type="nucleotide sequence ID" value="NZ_JACBXS010000040.1"/>
</dbReference>
<dbReference type="SUPFAM" id="SSF50346">
    <property type="entry name" value="PRC-barrel domain"/>
    <property type="match status" value="1"/>
</dbReference>
<name>A0A7Z0I1W5_9RHOB</name>
<dbReference type="PANTHER" id="PTHR36505:SF1">
    <property type="entry name" value="BLR1072 PROTEIN"/>
    <property type="match status" value="1"/>
</dbReference>
<feature type="domain" description="PRC-barrel" evidence="3">
    <location>
        <begin position="41"/>
        <end position="101"/>
    </location>
</feature>
<evidence type="ECO:0000313" key="4">
    <source>
        <dbReference type="EMBL" id="NYS26305.1"/>
    </source>
</evidence>
<comment type="caution">
    <text evidence="4">The sequence shown here is derived from an EMBL/GenBank/DDBJ whole genome shotgun (WGS) entry which is preliminary data.</text>
</comment>
<accession>A0A7Z0I1W5</accession>
<gene>
    <name evidence="4" type="ORF">HUK65_15050</name>
</gene>
<protein>
    <submittedName>
        <fullName evidence="4">PRC-barrel domain-containing protein</fullName>
    </submittedName>
</protein>
<dbReference type="PANTHER" id="PTHR36505">
    <property type="entry name" value="BLR1072 PROTEIN"/>
    <property type="match status" value="1"/>
</dbReference>
<dbReference type="InterPro" id="IPR011033">
    <property type="entry name" value="PRC_barrel-like_sf"/>
</dbReference>
<evidence type="ECO:0000256" key="2">
    <source>
        <dbReference type="SAM" id="SignalP"/>
    </source>
</evidence>
<evidence type="ECO:0000259" key="3">
    <source>
        <dbReference type="Pfam" id="PF05239"/>
    </source>
</evidence>
<evidence type="ECO:0000256" key="1">
    <source>
        <dbReference type="SAM" id="MobiDB-lite"/>
    </source>
</evidence>
<proteinExistence type="predicted"/>
<reference evidence="4 5" key="1">
    <citation type="journal article" date="2000" name="Arch. Microbiol.">
        <title>Rhodobaca bogoriensis gen. nov. and sp. nov., an alkaliphilic purple nonsulfur bacterium from African Rift Valley soda lakes.</title>
        <authorList>
            <person name="Milford A.D."/>
            <person name="Achenbach L.A."/>
            <person name="Jung D.O."/>
            <person name="Madigan M.T."/>
        </authorList>
    </citation>
    <scope>NUCLEOTIDE SEQUENCE [LARGE SCALE GENOMIC DNA]</scope>
    <source>
        <strain evidence="4 5">2376</strain>
    </source>
</reference>
<feature type="signal peptide" evidence="2">
    <location>
        <begin position="1"/>
        <end position="22"/>
    </location>
</feature>
<evidence type="ECO:0000313" key="5">
    <source>
        <dbReference type="Proteomes" id="UP000529417"/>
    </source>
</evidence>
<dbReference type="InterPro" id="IPR027275">
    <property type="entry name" value="PRC-brl_dom"/>
</dbReference>
<dbReference type="EMBL" id="JACBXS010000040">
    <property type="protein sequence ID" value="NYS26305.1"/>
    <property type="molecule type" value="Genomic_DNA"/>
</dbReference>